<dbReference type="InterPro" id="IPR045942">
    <property type="entry name" value="DUF6362"/>
</dbReference>
<dbReference type="RefSeq" id="WP_386074291.1">
    <property type="nucleotide sequence ID" value="NZ_JBHTJT010000008.1"/>
</dbReference>
<feature type="compositionally biased region" description="Basic residues" evidence="1">
    <location>
        <begin position="136"/>
        <end position="145"/>
    </location>
</feature>
<keyword evidence="4" id="KW-1185">Reference proteome</keyword>
<sequence length="155" mass="17829">MASRNLTPAEIEERFEEAALTLKRMPNPPGSGPSGYGSSWPAYVQEARHAYGYHEARMRVIPNAKEIQRMEEALDWLRLIDHPEQDRATIDRRIVWMRADGHHWRAICRAVGLGRSQAWRRWSAALIHLSRALGRQGRKPTRRVPTKSSINDPQS</sequence>
<protein>
    <submittedName>
        <fullName evidence="3">DUF6362 family protein</fullName>
    </submittedName>
</protein>
<organism evidence="3 4">
    <name type="scientific">Tropicimonas aquimaris</name>
    <dbReference type="NCBI Taxonomy" id="914152"/>
    <lineage>
        <taxon>Bacteria</taxon>
        <taxon>Pseudomonadati</taxon>
        <taxon>Pseudomonadota</taxon>
        <taxon>Alphaproteobacteria</taxon>
        <taxon>Rhodobacterales</taxon>
        <taxon>Roseobacteraceae</taxon>
        <taxon>Tropicimonas</taxon>
    </lineage>
</organism>
<evidence type="ECO:0000259" key="2">
    <source>
        <dbReference type="Pfam" id="PF19889"/>
    </source>
</evidence>
<comment type="caution">
    <text evidence="3">The sequence shown here is derived from an EMBL/GenBank/DDBJ whole genome shotgun (WGS) entry which is preliminary data.</text>
</comment>
<gene>
    <name evidence="3" type="ORF">ACFQ2S_09920</name>
</gene>
<feature type="domain" description="DUF6362" evidence="2">
    <location>
        <begin position="24"/>
        <end position="127"/>
    </location>
</feature>
<dbReference type="Pfam" id="PF19889">
    <property type="entry name" value="DUF6362"/>
    <property type="match status" value="1"/>
</dbReference>
<evidence type="ECO:0000313" key="3">
    <source>
        <dbReference type="EMBL" id="MFD0979969.1"/>
    </source>
</evidence>
<evidence type="ECO:0000256" key="1">
    <source>
        <dbReference type="SAM" id="MobiDB-lite"/>
    </source>
</evidence>
<accession>A0ABW3IPQ9</accession>
<name>A0ABW3IPQ9_9RHOB</name>
<reference evidence="4" key="1">
    <citation type="journal article" date="2019" name="Int. J. Syst. Evol. Microbiol.">
        <title>The Global Catalogue of Microorganisms (GCM) 10K type strain sequencing project: providing services to taxonomists for standard genome sequencing and annotation.</title>
        <authorList>
            <consortium name="The Broad Institute Genomics Platform"/>
            <consortium name="The Broad Institute Genome Sequencing Center for Infectious Disease"/>
            <person name="Wu L."/>
            <person name="Ma J."/>
        </authorList>
    </citation>
    <scope>NUCLEOTIDE SEQUENCE [LARGE SCALE GENOMIC DNA]</scope>
    <source>
        <strain evidence="4">CCUG 60524</strain>
    </source>
</reference>
<dbReference type="EMBL" id="JBHTJT010000008">
    <property type="protein sequence ID" value="MFD0979969.1"/>
    <property type="molecule type" value="Genomic_DNA"/>
</dbReference>
<proteinExistence type="predicted"/>
<feature type="compositionally biased region" description="Polar residues" evidence="1">
    <location>
        <begin position="146"/>
        <end position="155"/>
    </location>
</feature>
<dbReference type="Proteomes" id="UP001597108">
    <property type="component" value="Unassembled WGS sequence"/>
</dbReference>
<feature type="region of interest" description="Disordered" evidence="1">
    <location>
        <begin position="136"/>
        <end position="155"/>
    </location>
</feature>
<evidence type="ECO:0000313" key="4">
    <source>
        <dbReference type="Proteomes" id="UP001597108"/>
    </source>
</evidence>